<proteinExistence type="predicted"/>
<keyword evidence="3" id="KW-1185">Reference proteome</keyword>
<evidence type="ECO:0000313" key="3">
    <source>
        <dbReference type="Proteomes" id="UP001159363"/>
    </source>
</evidence>
<reference evidence="2 3" key="1">
    <citation type="submission" date="2023-02" db="EMBL/GenBank/DDBJ databases">
        <title>LHISI_Scaffold_Assembly.</title>
        <authorList>
            <person name="Stuart O.P."/>
            <person name="Cleave R."/>
            <person name="Magrath M.J.L."/>
            <person name="Mikheyev A.S."/>
        </authorList>
    </citation>
    <scope>NUCLEOTIDE SEQUENCE [LARGE SCALE GENOMIC DNA]</scope>
    <source>
        <strain evidence="2">Daus_M_001</strain>
        <tissue evidence="2">Leg muscle</tissue>
    </source>
</reference>
<protein>
    <submittedName>
        <fullName evidence="2">Uncharacterized protein</fullName>
    </submittedName>
</protein>
<name>A0ABQ9IQP3_9NEOP</name>
<feature type="region of interest" description="Disordered" evidence="1">
    <location>
        <begin position="231"/>
        <end position="260"/>
    </location>
</feature>
<feature type="compositionally biased region" description="Basic and acidic residues" evidence="1">
    <location>
        <begin position="1"/>
        <end position="15"/>
    </location>
</feature>
<comment type="caution">
    <text evidence="2">The sequence shown here is derived from an EMBL/GenBank/DDBJ whole genome shotgun (WGS) entry which is preliminary data.</text>
</comment>
<feature type="compositionally biased region" description="Basic and acidic residues" evidence="1">
    <location>
        <begin position="25"/>
        <end position="34"/>
    </location>
</feature>
<feature type="region of interest" description="Disordered" evidence="1">
    <location>
        <begin position="274"/>
        <end position="348"/>
    </location>
</feature>
<sequence>MAARVGRERAAADKNHLHHTAPRFWRREGEEERVGWSPRQHDPRRHLRRQTSELGAEWMTQCDVCRGMEWSADVWAALNNEALGGASSSAGTQERLETRDPRENQLASRITAIRGSSPGGFTPGFSQMGLVLDNAACRMSSRVLEHIPKEINIQSSSRRLFATCLKQSRDNKKGIARLRLEQSRSQQVRTMQTPVKSLRNLIPRHDPKNASNDDVTFVRGAAVAERLDCSPSTKAFHPRPGHSRIVPDDEAVGGFPPPPALSFRRCSTCGVRDSRWQPARPGPGGAAPAVSEVAGSREPLLTGTPSEESREQRRNARPGEMGDPRENPPTSGIVWRDSHMRRIPEATPPGIEPCSRWWEASSLTTTPPGPPRNQSCGRIAVVVGACEVRDDDRPATASFIVRGVSNTAAPRLASLTTPAGFTTALSRPTGKNSLFNGSLRSCRVDVKLGSFSQFLAVCMCEVATCVVETLQNVPGTNCGQLGPDETARDLPEELLLVTKQFDGATAQLEQDVSPKSPLQIVRAFSEDQDGYVLHRKVPFPRDKQNNATSSHIDLFHIRHSRNPRQQGSRKSRPSCGPTGSSLAESSRVNVQAKQSGHLGLSAIDQNDSDWLQEVYKLIRALVYGIVLTWNPAHFFYHSRIGGRALQCWVAQLASSLYLASPLRLEHGACSYPPCCRLGRVACRLIQLFVADLGPPTACSSRTLVFCACS</sequence>
<evidence type="ECO:0000256" key="1">
    <source>
        <dbReference type="SAM" id="MobiDB-lite"/>
    </source>
</evidence>
<feature type="compositionally biased region" description="Basic and acidic residues" evidence="1">
    <location>
        <begin position="94"/>
        <end position="103"/>
    </location>
</feature>
<dbReference type="EMBL" id="JARBHB010000001">
    <property type="protein sequence ID" value="KAJ8898418.1"/>
    <property type="molecule type" value="Genomic_DNA"/>
</dbReference>
<dbReference type="Proteomes" id="UP001159363">
    <property type="component" value="Chromosome 1"/>
</dbReference>
<gene>
    <name evidence="2" type="ORF">PR048_003778</name>
</gene>
<feature type="compositionally biased region" description="Basic residues" evidence="1">
    <location>
        <begin position="557"/>
        <end position="572"/>
    </location>
</feature>
<feature type="region of interest" description="Disordered" evidence="1">
    <location>
        <begin position="85"/>
        <end position="104"/>
    </location>
</feature>
<feature type="region of interest" description="Disordered" evidence="1">
    <location>
        <begin position="1"/>
        <end position="47"/>
    </location>
</feature>
<feature type="region of interest" description="Disordered" evidence="1">
    <location>
        <begin position="552"/>
        <end position="587"/>
    </location>
</feature>
<accession>A0ABQ9IQP3</accession>
<organism evidence="2 3">
    <name type="scientific">Dryococelus australis</name>
    <dbReference type="NCBI Taxonomy" id="614101"/>
    <lineage>
        <taxon>Eukaryota</taxon>
        <taxon>Metazoa</taxon>
        <taxon>Ecdysozoa</taxon>
        <taxon>Arthropoda</taxon>
        <taxon>Hexapoda</taxon>
        <taxon>Insecta</taxon>
        <taxon>Pterygota</taxon>
        <taxon>Neoptera</taxon>
        <taxon>Polyneoptera</taxon>
        <taxon>Phasmatodea</taxon>
        <taxon>Verophasmatodea</taxon>
        <taxon>Anareolatae</taxon>
        <taxon>Phasmatidae</taxon>
        <taxon>Eurycanthinae</taxon>
        <taxon>Dryococelus</taxon>
    </lineage>
</organism>
<evidence type="ECO:0000313" key="2">
    <source>
        <dbReference type="EMBL" id="KAJ8898418.1"/>
    </source>
</evidence>
<feature type="compositionally biased region" description="Polar residues" evidence="1">
    <location>
        <begin position="577"/>
        <end position="587"/>
    </location>
</feature>